<accession>A0ABP0RHK5</accession>
<gene>
    <name evidence="1" type="ORF">SCF082_LOCUS46391</name>
</gene>
<dbReference type="EMBL" id="CAXAMM010041360">
    <property type="protein sequence ID" value="CAK9099010.1"/>
    <property type="molecule type" value="Genomic_DNA"/>
</dbReference>
<name>A0ABP0RHK5_9DINO</name>
<feature type="non-terminal residue" evidence="1">
    <location>
        <position position="203"/>
    </location>
</feature>
<evidence type="ECO:0000313" key="1">
    <source>
        <dbReference type="EMBL" id="CAK9099010.1"/>
    </source>
</evidence>
<protein>
    <submittedName>
        <fullName evidence="1">Kinesin light chain</fullName>
    </submittedName>
</protein>
<organism evidence="1 2">
    <name type="scientific">Durusdinium trenchii</name>
    <dbReference type="NCBI Taxonomy" id="1381693"/>
    <lineage>
        <taxon>Eukaryota</taxon>
        <taxon>Sar</taxon>
        <taxon>Alveolata</taxon>
        <taxon>Dinophyceae</taxon>
        <taxon>Suessiales</taxon>
        <taxon>Symbiodiniaceae</taxon>
        <taxon>Durusdinium</taxon>
    </lineage>
</organism>
<comment type="caution">
    <text evidence="1">The sequence shown here is derived from an EMBL/GenBank/DDBJ whole genome shotgun (WGS) entry which is preliminary data.</text>
</comment>
<proteinExistence type="predicted"/>
<sequence>MGAALLREETEAKPVRSRRSLPSLPEAALVPAPSGLAPLAAYFSCSYLKGEAFGDGSYVTILEEVCQHSVERFVEFFDHQPSHTRVWSEVLDLRLAQPNMAAMVLFHYTTRDGLWSLLDYQQPIGEAMKALAEKAALATREPSQLAAVDPRLRYCLPLLVPQSCCKGPVDRSPNDMLITFGDKELQCANMHGWTCLRPKRLDR</sequence>
<keyword evidence="2" id="KW-1185">Reference proteome</keyword>
<dbReference type="Proteomes" id="UP001642464">
    <property type="component" value="Unassembled WGS sequence"/>
</dbReference>
<evidence type="ECO:0000313" key="2">
    <source>
        <dbReference type="Proteomes" id="UP001642464"/>
    </source>
</evidence>
<reference evidence="1 2" key="1">
    <citation type="submission" date="2024-02" db="EMBL/GenBank/DDBJ databases">
        <authorList>
            <person name="Chen Y."/>
            <person name="Shah S."/>
            <person name="Dougan E. K."/>
            <person name="Thang M."/>
            <person name="Chan C."/>
        </authorList>
    </citation>
    <scope>NUCLEOTIDE SEQUENCE [LARGE SCALE GENOMIC DNA]</scope>
</reference>